<reference evidence="6" key="1">
    <citation type="journal article" date="2020" name="Stud. Mycol.">
        <title>101 Dothideomycetes genomes: a test case for predicting lifestyles and emergence of pathogens.</title>
        <authorList>
            <person name="Haridas S."/>
            <person name="Albert R."/>
            <person name="Binder M."/>
            <person name="Bloem J."/>
            <person name="Labutti K."/>
            <person name="Salamov A."/>
            <person name="Andreopoulos B."/>
            <person name="Baker S."/>
            <person name="Barry K."/>
            <person name="Bills G."/>
            <person name="Bluhm B."/>
            <person name="Cannon C."/>
            <person name="Castanera R."/>
            <person name="Culley D."/>
            <person name="Daum C."/>
            <person name="Ezra D."/>
            <person name="Gonzalez J."/>
            <person name="Henrissat B."/>
            <person name="Kuo A."/>
            <person name="Liang C."/>
            <person name="Lipzen A."/>
            <person name="Lutzoni F."/>
            <person name="Magnuson J."/>
            <person name="Mondo S."/>
            <person name="Nolan M."/>
            <person name="Ohm R."/>
            <person name="Pangilinan J."/>
            <person name="Park H.-J."/>
            <person name="Ramirez L."/>
            <person name="Alfaro M."/>
            <person name="Sun H."/>
            <person name="Tritt A."/>
            <person name="Yoshinaga Y."/>
            <person name="Zwiers L.-H."/>
            <person name="Turgeon B."/>
            <person name="Goodwin S."/>
            <person name="Spatafora J."/>
            <person name="Crous P."/>
            <person name="Grigoriev I."/>
        </authorList>
    </citation>
    <scope>NUCLEOTIDE SEQUENCE</scope>
    <source>
        <strain evidence="6">SCOH1-5</strain>
    </source>
</reference>
<dbReference type="PROSITE" id="PS50005">
    <property type="entry name" value="TPR"/>
    <property type="match status" value="1"/>
</dbReference>
<name>A0A6A6FPJ1_9PEZI</name>
<dbReference type="PANTHER" id="PTHR47643">
    <property type="entry name" value="TPR DOMAIN PROTEIN (AFU_ORTHOLOGUE AFUA_5G12710)"/>
    <property type="match status" value="1"/>
</dbReference>
<dbReference type="Pfam" id="PF00856">
    <property type="entry name" value="SET"/>
    <property type="match status" value="1"/>
</dbReference>
<keyword evidence="7" id="KW-1185">Reference proteome</keyword>
<feature type="repeat" description="TPR" evidence="3">
    <location>
        <begin position="271"/>
        <end position="304"/>
    </location>
</feature>
<dbReference type="InterPro" id="IPR046341">
    <property type="entry name" value="SET_dom_sf"/>
</dbReference>
<dbReference type="Proteomes" id="UP000799539">
    <property type="component" value="Unassembled WGS sequence"/>
</dbReference>
<dbReference type="InterPro" id="IPR011990">
    <property type="entry name" value="TPR-like_helical_dom_sf"/>
</dbReference>
<evidence type="ECO:0000256" key="3">
    <source>
        <dbReference type="PROSITE-ProRule" id="PRU00339"/>
    </source>
</evidence>
<evidence type="ECO:0000313" key="6">
    <source>
        <dbReference type="EMBL" id="KAF2215382.1"/>
    </source>
</evidence>
<dbReference type="SUPFAM" id="SSF48452">
    <property type="entry name" value="TPR-like"/>
    <property type="match status" value="1"/>
</dbReference>
<dbReference type="InterPro" id="IPR053209">
    <property type="entry name" value="Gramillin-biosynth_MTr"/>
</dbReference>
<protein>
    <recommendedName>
        <fullName evidence="5">SET domain-containing protein</fullName>
    </recommendedName>
</protein>
<dbReference type="Gene3D" id="2.170.270.10">
    <property type="entry name" value="SET domain"/>
    <property type="match status" value="1"/>
</dbReference>
<evidence type="ECO:0000256" key="4">
    <source>
        <dbReference type="SAM" id="MobiDB-lite"/>
    </source>
</evidence>
<evidence type="ECO:0000259" key="5">
    <source>
        <dbReference type="PROSITE" id="PS50280"/>
    </source>
</evidence>
<keyword evidence="2 3" id="KW-0802">TPR repeat</keyword>
<dbReference type="PROSITE" id="PS50280">
    <property type="entry name" value="SET"/>
    <property type="match status" value="1"/>
</dbReference>
<dbReference type="OrthoDB" id="438641at2759"/>
<dbReference type="InterPro" id="IPR001214">
    <property type="entry name" value="SET_dom"/>
</dbReference>
<dbReference type="InterPro" id="IPR013105">
    <property type="entry name" value="TPR_2"/>
</dbReference>
<sequence length="733" mass="82135">MDLKTATALVRRQKDVFDTATERQGQPRPSDLPTRAELLETFQAVEKEHEQDSTQEPHPIIVTRIYPPCTKPLAELEDIAIDDLRLETVHYGKRLVLRTIGHPKNVDGVMNAVEDAHGTVDRLVVYYYGKEFLRKGQLVAVKEPFCRLSDNGGCMIRVDHPGNIIVLHESHEIVPKTLRHSELDSLTVDSAQMSKEKGNASYREADYAQAVWLYSEGLKACCAQDTIKYDLHRNRAMANIHLGRHESALQDAKAALIPTKIMSDDVKKMNGKAYYRAGRAAYHLERYASAASLFENVLELDPKDKDAHSQLRRTNARLDQQASGKYDFELMTRKISNENQPQVLDCASFTSNVEIKETAEKGRGLFATCDMEVGELVMCEKAFCVAGLEEEAVPNSIVNLQDNTIQTGTDAARLVKVLQKLLHSPRQADHFYELHDGGYQPRPSPTPVDGVVPVDTFQVIKSLQLNGFACSSLASSITTEGEDVHTRPTGVWLMSSALNHDCIGNVSRNFIGDVLLVRANRHISAGEELTMRYVSSIKRIVEFHNDLKTTWDFQCSCKLCVAELRVPPYQRNMRASNFKLVTALMEDHPVLDFHRPSMETIKEVEVLCNRIRSTYSETLFAKLPRTMLNAVDLWLCMAYATHSMGDAMLDTARVVLRDLGLGISEHEGSLSIDRTNARLDSSGINAGMYAAQIELAKGRDAIARQYEDLAKELYLLFAGSMHGFEDLFPSAFN</sequence>
<dbReference type="Pfam" id="PF07719">
    <property type="entry name" value="TPR_2"/>
    <property type="match status" value="1"/>
</dbReference>
<dbReference type="SUPFAM" id="SSF82199">
    <property type="entry name" value="SET domain"/>
    <property type="match status" value="1"/>
</dbReference>
<gene>
    <name evidence="6" type="ORF">CERZMDRAFT_36205</name>
</gene>
<keyword evidence="1" id="KW-0677">Repeat</keyword>
<accession>A0A6A6FPJ1</accession>
<feature type="domain" description="SET" evidence="5">
    <location>
        <begin position="351"/>
        <end position="534"/>
    </location>
</feature>
<dbReference type="PANTHER" id="PTHR47643:SF2">
    <property type="entry name" value="TPR DOMAIN PROTEIN (AFU_ORTHOLOGUE AFUA_5G12710)"/>
    <property type="match status" value="1"/>
</dbReference>
<evidence type="ECO:0000256" key="2">
    <source>
        <dbReference type="ARBA" id="ARBA00022803"/>
    </source>
</evidence>
<evidence type="ECO:0000256" key="1">
    <source>
        <dbReference type="ARBA" id="ARBA00022737"/>
    </source>
</evidence>
<dbReference type="InterPro" id="IPR019734">
    <property type="entry name" value="TPR_rpt"/>
</dbReference>
<dbReference type="AlphaFoldDB" id="A0A6A6FPJ1"/>
<dbReference type="Gene3D" id="1.25.40.10">
    <property type="entry name" value="Tetratricopeptide repeat domain"/>
    <property type="match status" value="1"/>
</dbReference>
<proteinExistence type="predicted"/>
<dbReference type="EMBL" id="ML992666">
    <property type="protein sequence ID" value="KAF2215382.1"/>
    <property type="molecule type" value="Genomic_DNA"/>
</dbReference>
<feature type="region of interest" description="Disordered" evidence="4">
    <location>
        <begin position="14"/>
        <end position="33"/>
    </location>
</feature>
<dbReference type="SMART" id="SM00028">
    <property type="entry name" value="TPR"/>
    <property type="match status" value="2"/>
</dbReference>
<organism evidence="6 7">
    <name type="scientific">Cercospora zeae-maydis SCOH1-5</name>
    <dbReference type="NCBI Taxonomy" id="717836"/>
    <lineage>
        <taxon>Eukaryota</taxon>
        <taxon>Fungi</taxon>
        <taxon>Dikarya</taxon>
        <taxon>Ascomycota</taxon>
        <taxon>Pezizomycotina</taxon>
        <taxon>Dothideomycetes</taxon>
        <taxon>Dothideomycetidae</taxon>
        <taxon>Mycosphaerellales</taxon>
        <taxon>Mycosphaerellaceae</taxon>
        <taxon>Cercospora</taxon>
    </lineage>
</organism>
<evidence type="ECO:0000313" key="7">
    <source>
        <dbReference type="Proteomes" id="UP000799539"/>
    </source>
</evidence>